<keyword evidence="3" id="KW-1185">Reference proteome</keyword>
<sequence length="45" mass="4898">ILHFQGGGLLCLPTVLLLVSLGTLLLMGMQSHPDQYAYSEEHCTP</sequence>
<keyword evidence="1" id="KW-0812">Transmembrane</keyword>
<evidence type="ECO:0000313" key="3">
    <source>
        <dbReference type="Proteomes" id="UP001162483"/>
    </source>
</evidence>
<gene>
    <name evidence="2" type="ORF">SPARVUS_LOCUS863273</name>
</gene>
<feature type="non-terminal residue" evidence="2">
    <location>
        <position position="1"/>
    </location>
</feature>
<name>A0ABN9AIL3_9NEOB</name>
<accession>A0ABN9AIL3</accession>
<evidence type="ECO:0000256" key="1">
    <source>
        <dbReference type="SAM" id="Phobius"/>
    </source>
</evidence>
<dbReference type="EMBL" id="CATNWA010000265">
    <property type="protein sequence ID" value="CAI9535438.1"/>
    <property type="molecule type" value="Genomic_DNA"/>
</dbReference>
<evidence type="ECO:0000313" key="2">
    <source>
        <dbReference type="EMBL" id="CAI9535438.1"/>
    </source>
</evidence>
<comment type="caution">
    <text evidence="2">The sequence shown here is derived from an EMBL/GenBank/DDBJ whole genome shotgun (WGS) entry which is preliminary data.</text>
</comment>
<dbReference type="Proteomes" id="UP001162483">
    <property type="component" value="Unassembled WGS sequence"/>
</dbReference>
<protein>
    <submittedName>
        <fullName evidence="2">Uncharacterized protein</fullName>
    </submittedName>
</protein>
<reference evidence="2" key="1">
    <citation type="submission" date="2023-05" db="EMBL/GenBank/DDBJ databases">
        <authorList>
            <person name="Stuckert A."/>
        </authorList>
    </citation>
    <scope>NUCLEOTIDE SEQUENCE</scope>
</reference>
<organism evidence="2 3">
    <name type="scientific">Staurois parvus</name>
    <dbReference type="NCBI Taxonomy" id="386267"/>
    <lineage>
        <taxon>Eukaryota</taxon>
        <taxon>Metazoa</taxon>
        <taxon>Chordata</taxon>
        <taxon>Craniata</taxon>
        <taxon>Vertebrata</taxon>
        <taxon>Euteleostomi</taxon>
        <taxon>Amphibia</taxon>
        <taxon>Batrachia</taxon>
        <taxon>Anura</taxon>
        <taxon>Neobatrachia</taxon>
        <taxon>Ranoidea</taxon>
        <taxon>Ranidae</taxon>
        <taxon>Staurois</taxon>
    </lineage>
</organism>
<proteinExistence type="predicted"/>
<keyword evidence="1" id="KW-1133">Transmembrane helix</keyword>
<feature type="transmembrane region" description="Helical" evidence="1">
    <location>
        <begin position="6"/>
        <end position="27"/>
    </location>
</feature>
<keyword evidence="1" id="KW-0472">Membrane</keyword>